<dbReference type="EMBL" id="CM007385">
    <property type="protein sequence ID" value="ONK69678.1"/>
    <property type="molecule type" value="Genomic_DNA"/>
</dbReference>
<keyword evidence="3" id="KW-1185">Reference proteome</keyword>
<dbReference type="Proteomes" id="UP000243459">
    <property type="component" value="Chromosome 5"/>
</dbReference>
<feature type="compositionally biased region" description="Acidic residues" evidence="1">
    <location>
        <begin position="224"/>
        <end position="236"/>
    </location>
</feature>
<feature type="region of interest" description="Disordered" evidence="1">
    <location>
        <begin position="138"/>
        <end position="236"/>
    </location>
</feature>
<accession>A0A5P1EUF8</accession>
<dbReference type="AlphaFoldDB" id="A0A5P1EUF8"/>
<evidence type="ECO:0000313" key="2">
    <source>
        <dbReference type="EMBL" id="ONK69678.1"/>
    </source>
</evidence>
<protein>
    <submittedName>
        <fullName evidence="2">Uncharacterized protein</fullName>
    </submittedName>
</protein>
<proteinExistence type="predicted"/>
<feature type="compositionally biased region" description="Acidic residues" evidence="1">
    <location>
        <begin position="184"/>
        <end position="201"/>
    </location>
</feature>
<sequence length="255" mass="26542">MSFPSGISIVLPVVPKGTASNRVDNDEKHKEDDVQDRDLLPIILDVGEDTSLARFTIVTEGVGIVVPDWAVGVVGGESICGLVPYSCALSPVAIPLKPLANLAINQTAPDLPPILGALDPLLQPVGVVPEPVLLVASPGDNLAGSLVGDDEGEDGEAEEEDDEEEHDEEVDPEEEGVAAAGADEAAEGDDEEEDADGDDGGLQELLAVGGGAVGEPDAAGEDRDREDEDDQVQDPDEVVAQAERHCFVLLMREGS</sequence>
<organism evidence="2 3">
    <name type="scientific">Asparagus officinalis</name>
    <name type="common">Garden asparagus</name>
    <dbReference type="NCBI Taxonomy" id="4686"/>
    <lineage>
        <taxon>Eukaryota</taxon>
        <taxon>Viridiplantae</taxon>
        <taxon>Streptophyta</taxon>
        <taxon>Embryophyta</taxon>
        <taxon>Tracheophyta</taxon>
        <taxon>Spermatophyta</taxon>
        <taxon>Magnoliopsida</taxon>
        <taxon>Liliopsida</taxon>
        <taxon>Asparagales</taxon>
        <taxon>Asparagaceae</taxon>
        <taxon>Asparagoideae</taxon>
        <taxon>Asparagus</taxon>
    </lineage>
</organism>
<reference evidence="3" key="1">
    <citation type="journal article" date="2017" name="Nat. Commun.">
        <title>The asparagus genome sheds light on the origin and evolution of a young Y chromosome.</title>
        <authorList>
            <person name="Harkess A."/>
            <person name="Zhou J."/>
            <person name="Xu C."/>
            <person name="Bowers J.E."/>
            <person name="Van der Hulst R."/>
            <person name="Ayyampalayam S."/>
            <person name="Mercati F."/>
            <person name="Riccardi P."/>
            <person name="McKain M.R."/>
            <person name="Kakrana A."/>
            <person name="Tang H."/>
            <person name="Ray J."/>
            <person name="Groenendijk J."/>
            <person name="Arikit S."/>
            <person name="Mathioni S.M."/>
            <person name="Nakano M."/>
            <person name="Shan H."/>
            <person name="Telgmann-Rauber A."/>
            <person name="Kanno A."/>
            <person name="Yue Z."/>
            <person name="Chen H."/>
            <person name="Li W."/>
            <person name="Chen Y."/>
            <person name="Xu X."/>
            <person name="Zhang Y."/>
            <person name="Luo S."/>
            <person name="Chen H."/>
            <person name="Gao J."/>
            <person name="Mao Z."/>
            <person name="Pires J.C."/>
            <person name="Luo M."/>
            <person name="Kudrna D."/>
            <person name="Wing R.A."/>
            <person name="Meyers B.C."/>
            <person name="Yi K."/>
            <person name="Kong H."/>
            <person name="Lavrijsen P."/>
            <person name="Sunseri F."/>
            <person name="Falavigna A."/>
            <person name="Ye Y."/>
            <person name="Leebens-Mack J.H."/>
            <person name="Chen G."/>
        </authorList>
    </citation>
    <scope>NUCLEOTIDE SEQUENCE [LARGE SCALE GENOMIC DNA]</scope>
    <source>
        <strain evidence="3">cv. DH0086</strain>
    </source>
</reference>
<evidence type="ECO:0000256" key="1">
    <source>
        <dbReference type="SAM" id="MobiDB-lite"/>
    </source>
</evidence>
<dbReference type="Gramene" id="ONK69678">
    <property type="protein sequence ID" value="ONK69678"/>
    <property type="gene ID" value="A4U43_C05F25580"/>
</dbReference>
<evidence type="ECO:0000313" key="3">
    <source>
        <dbReference type="Proteomes" id="UP000243459"/>
    </source>
</evidence>
<gene>
    <name evidence="2" type="ORF">A4U43_C05F25580</name>
</gene>
<name>A0A5P1EUF8_ASPOF</name>
<feature type="compositionally biased region" description="Acidic residues" evidence="1">
    <location>
        <begin position="148"/>
        <end position="176"/>
    </location>
</feature>